<accession>A0A6B0YXH5</accession>
<dbReference type="SUPFAM" id="SSF102215">
    <property type="entry name" value="Creatininase"/>
    <property type="match status" value="1"/>
</dbReference>
<comment type="cofactor">
    <cofactor evidence="1">
        <name>Zn(2+)</name>
        <dbReference type="ChEBI" id="CHEBI:29105"/>
    </cofactor>
</comment>
<dbReference type="InterPro" id="IPR003785">
    <property type="entry name" value="Creatininase/forma_Hydrolase"/>
</dbReference>
<keyword evidence="3" id="KW-0378">Hydrolase</keyword>
<dbReference type="GO" id="GO:0016811">
    <property type="term" value="F:hydrolase activity, acting on carbon-nitrogen (but not peptide) bonds, in linear amides"/>
    <property type="evidence" value="ECO:0007669"/>
    <property type="project" value="TreeGrafter"/>
</dbReference>
<protein>
    <submittedName>
        <fullName evidence="6">Creatininase family protein</fullName>
    </submittedName>
</protein>
<dbReference type="PANTHER" id="PTHR35005:SF1">
    <property type="entry name" value="2-AMINO-5-FORMYLAMINO-6-RIBOSYLAMINOPYRIMIDIN-4(3H)-ONE 5'-MONOPHOSPHATE DEFORMYLASE"/>
    <property type="match status" value="1"/>
</dbReference>
<dbReference type="InterPro" id="IPR024087">
    <property type="entry name" value="Creatininase-like_sf"/>
</dbReference>
<gene>
    <name evidence="6" type="ORF">F4Y42_14875</name>
</gene>
<evidence type="ECO:0000256" key="1">
    <source>
        <dbReference type="ARBA" id="ARBA00001947"/>
    </source>
</evidence>
<comment type="caution">
    <text evidence="6">The sequence shown here is derived from an EMBL/GenBank/DDBJ whole genome shotgun (WGS) entry which is preliminary data.</text>
</comment>
<reference evidence="6" key="1">
    <citation type="submission" date="2019-09" db="EMBL/GenBank/DDBJ databases">
        <title>Characterisation of the sponge microbiome using genome-centric metagenomics.</title>
        <authorList>
            <person name="Engelberts J.P."/>
            <person name="Robbins S.J."/>
            <person name="De Goeij J.M."/>
            <person name="Aranda M."/>
            <person name="Bell S.C."/>
            <person name="Webster N.S."/>
        </authorList>
    </citation>
    <scope>NUCLEOTIDE SEQUENCE</scope>
    <source>
        <strain evidence="6">SB0664_bin_27</strain>
    </source>
</reference>
<dbReference type="AlphaFoldDB" id="A0A6B0YXH5"/>
<name>A0A6B0YXH5_9CHLR</name>
<dbReference type="GO" id="GO:0046872">
    <property type="term" value="F:metal ion binding"/>
    <property type="evidence" value="ECO:0007669"/>
    <property type="project" value="UniProtKB-KW"/>
</dbReference>
<dbReference type="PANTHER" id="PTHR35005">
    <property type="entry name" value="3-DEHYDRO-SCYLLO-INOSOSE HYDROLASE"/>
    <property type="match status" value="1"/>
</dbReference>
<evidence type="ECO:0000256" key="2">
    <source>
        <dbReference type="ARBA" id="ARBA00022723"/>
    </source>
</evidence>
<dbReference type="GO" id="GO:0009231">
    <property type="term" value="P:riboflavin biosynthetic process"/>
    <property type="evidence" value="ECO:0007669"/>
    <property type="project" value="TreeGrafter"/>
</dbReference>
<evidence type="ECO:0000256" key="3">
    <source>
        <dbReference type="ARBA" id="ARBA00022801"/>
    </source>
</evidence>
<organism evidence="6">
    <name type="scientific">Caldilineaceae bacterium SB0664_bin_27</name>
    <dbReference type="NCBI Taxonomy" id="2605260"/>
    <lineage>
        <taxon>Bacteria</taxon>
        <taxon>Bacillati</taxon>
        <taxon>Chloroflexota</taxon>
        <taxon>Caldilineae</taxon>
        <taxon>Caldilineales</taxon>
        <taxon>Caldilineaceae</taxon>
    </lineage>
</organism>
<keyword evidence="4" id="KW-0862">Zinc</keyword>
<proteinExistence type="inferred from homology"/>
<keyword evidence="2" id="KW-0479">Metal-binding</keyword>
<dbReference type="Pfam" id="PF02633">
    <property type="entry name" value="Creatininase"/>
    <property type="match status" value="1"/>
</dbReference>
<sequence>MTTYRYAEMTWSACREAAYSGRVAVLPVATYEDHGYHLPIDTDVRLCTGICERAVARIPDEAVLIPPVSHGYSPHHMDFPGTITIRWDTFINYVRDVCVSLAHHGFKRILIVNGHGSNTAPVEMAARLTVLETEGKTLCASVNHWGVRKGREEGNAIRSSDFGGTSHAGEYETALYLALAEELVQMDKAVDERSPLSPSFQTDLLMGKREDGSVANLWPYWSSLTDSGVLGDATAATREKGEQFLEAAVEGLIELVREFRTVAINPRMDHISPESDGPAR</sequence>
<evidence type="ECO:0000256" key="4">
    <source>
        <dbReference type="ARBA" id="ARBA00022833"/>
    </source>
</evidence>
<evidence type="ECO:0000256" key="5">
    <source>
        <dbReference type="ARBA" id="ARBA00024029"/>
    </source>
</evidence>
<evidence type="ECO:0000313" key="6">
    <source>
        <dbReference type="EMBL" id="MXY94719.1"/>
    </source>
</evidence>
<comment type="similarity">
    <text evidence="5">Belongs to the creatininase superfamily.</text>
</comment>
<dbReference type="EMBL" id="VXRG01000121">
    <property type="protein sequence ID" value="MXY94719.1"/>
    <property type="molecule type" value="Genomic_DNA"/>
</dbReference>
<dbReference type="Gene3D" id="3.40.50.10310">
    <property type="entry name" value="Creatininase"/>
    <property type="match status" value="1"/>
</dbReference>